<evidence type="ECO:0008006" key="4">
    <source>
        <dbReference type="Google" id="ProtNLM"/>
    </source>
</evidence>
<evidence type="ECO:0000313" key="2">
    <source>
        <dbReference type="EMBL" id="KPV77293.1"/>
    </source>
</evidence>
<sequence>MSASRYPALGEPGPSTSKRRRVDTLEPETAHERHQRLYALKRSYDRGRPPPRPASKHELDVLKERHQFVRDSNVDPATLSWEDQLAFKHYETLFKEYAIVNLKHYKSGAVALRWRTETEVLSGIGHLTCASLRCAHHEPSPSLLAALELDDGAAPPDPDDETPLVDARLEELEVPFGYDERGERKSVLVKVVLCRECAKKLRYGRRKAKEDRERTASGSVSLSPSLSRRPKELTRCSRRAVAVRSSSRERSPRRERPDEDRRRERDDSRERVRPPSVSLLLKNVTDSGTCAQDSSRHSGQRASSRREREGER</sequence>
<feature type="region of interest" description="Disordered" evidence="1">
    <location>
        <begin position="205"/>
        <end position="312"/>
    </location>
</feature>
<protein>
    <recommendedName>
        <fullName evidence="4">Folate-sensitive fragile site protein Fra10Ac1</fullName>
    </recommendedName>
</protein>
<dbReference type="GeneID" id="28973563"/>
<feature type="compositionally biased region" description="Basic and acidic residues" evidence="1">
    <location>
        <begin position="246"/>
        <end position="273"/>
    </location>
</feature>
<evidence type="ECO:0000256" key="1">
    <source>
        <dbReference type="SAM" id="MobiDB-lite"/>
    </source>
</evidence>
<evidence type="ECO:0000313" key="3">
    <source>
        <dbReference type="Proteomes" id="UP000053890"/>
    </source>
</evidence>
<feature type="compositionally biased region" description="Basic and acidic residues" evidence="1">
    <location>
        <begin position="22"/>
        <end position="32"/>
    </location>
</feature>
<dbReference type="Proteomes" id="UP000053890">
    <property type="component" value="Unassembled WGS sequence"/>
</dbReference>
<dbReference type="OMA" id="CANTRCK"/>
<feature type="compositionally biased region" description="Low complexity" evidence="1">
    <location>
        <begin position="217"/>
        <end position="227"/>
    </location>
</feature>
<dbReference type="OrthoDB" id="197967at2759"/>
<feature type="compositionally biased region" description="Polar residues" evidence="1">
    <location>
        <begin position="284"/>
        <end position="293"/>
    </location>
</feature>
<dbReference type="Pfam" id="PF09725">
    <property type="entry name" value="Fra10Ac1"/>
    <property type="match status" value="1"/>
</dbReference>
<keyword evidence="3" id="KW-1185">Reference proteome</keyword>
<dbReference type="STRING" id="578459.A0A194S986"/>
<name>A0A194S986_RHOGW</name>
<accession>A0A194S986</accession>
<dbReference type="AlphaFoldDB" id="A0A194S986"/>
<proteinExistence type="predicted"/>
<gene>
    <name evidence="2" type="ORF">RHOBADRAFT_33476</name>
</gene>
<dbReference type="RefSeq" id="XP_018273342.1">
    <property type="nucleotide sequence ID" value="XM_018413114.1"/>
</dbReference>
<dbReference type="EMBL" id="KQ474074">
    <property type="protein sequence ID" value="KPV77293.1"/>
    <property type="molecule type" value="Genomic_DNA"/>
</dbReference>
<feature type="region of interest" description="Disordered" evidence="1">
    <location>
        <begin position="1"/>
        <end position="59"/>
    </location>
</feature>
<organism evidence="2 3">
    <name type="scientific">Rhodotorula graminis (strain WP1)</name>
    <dbReference type="NCBI Taxonomy" id="578459"/>
    <lineage>
        <taxon>Eukaryota</taxon>
        <taxon>Fungi</taxon>
        <taxon>Dikarya</taxon>
        <taxon>Basidiomycota</taxon>
        <taxon>Pucciniomycotina</taxon>
        <taxon>Microbotryomycetes</taxon>
        <taxon>Sporidiobolales</taxon>
        <taxon>Sporidiobolaceae</taxon>
        <taxon>Rhodotorula</taxon>
    </lineage>
</organism>
<dbReference type="InterPro" id="IPR019129">
    <property type="entry name" value="Folate-sensitive_fs_Fra10Ac1"/>
</dbReference>
<reference evidence="2 3" key="1">
    <citation type="journal article" date="2015" name="Front. Microbiol.">
        <title>Genome sequence of the plant growth promoting endophytic yeast Rhodotorula graminis WP1.</title>
        <authorList>
            <person name="Firrincieli A."/>
            <person name="Otillar R."/>
            <person name="Salamov A."/>
            <person name="Schmutz J."/>
            <person name="Khan Z."/>
            <person name="Redman R.S."/>
            <person name="Fleck N.D."/>
            <person name="Lindquist E."/>
            <person name="Grigoriev I.V."/>
            <person name="Doty S.L."/>
        </authorList>
    </citation>
    <scope>NUCLEOTIDE SEQUENCE [LARGE SCALE GENOMIC DNA]</scope>
    <source>
        <strain evidence="2 3">WP1</strain>
    </source>
</reference>